<evidence type="ECO:0000313" key="1">
    <source>
        <dbReference type="EMBL" id="GBA83578.1"/>
    </source>
</evidence>
<evidence type="ECO:0000313" key="2">
    <source>
        <dbReference type="Proteomes" id="UP000250714"/>
    </source>
</evidence>
<gene>
    <name evidence="1" type="ORF">LJCM1130_17230</name>
</gene>
<protein>
    <submittedName>
        <fullName evidence="1">Uncharacterized protein</fullName>
    </submittedName>
</protein>
<dbReference type="SUPFAM" id="SSF55816">
    <property type="entry name" value="5'-nucleotidase (syn. UDP-sugar hydrolase), C-terminal domain"/>
    <property type="match status" value="1"/>
</dbReference>
<dbReference type="EMBL" id="BEXG01000006">
    <property type="protein sequence ID" value="GBA83578.1"/>
    <property type="molecule type" value="Genomic_DNA"/>
</dbReference>
<organism evidence="1 2">
    <name type="scientific">Lactobacillus paragasseri</name>
    <dbReference type="NCBI Taxonomy" id="2107999"/>
    <lineage>
        <taxon>Bacteria</taxon>
        <taxon>Bacillati</taxon>
        <taxon>Bacillota</taxon>
        <taxon>Bacilli</taxon>
        <taxon>Lactobacillales</taxon>
        <taxon>Lactobacillaceae</taxon>
        <taxon>Lactobacillus</taxon>
    </lineage>
</organism>
<dbReference type="InterPro" id="IPR036907">
    <property type="entry name" value="5'-Nucleotdase_C_sf"/>
</dbReference>
<accession>A0ABQ0N5H6</accession>
<dbReference type="Proteomes" id="UP000250714">
    <property type="component" value="Unassembled WGS sequence"/>
</dbReference>
<proteinExistence type="predicted"/>
<keyword evidence="2" id="KW-1185">Reference proteome</keyword>
<reference evidence="1 2" key="1">
    <citation type="journal article" date="2018" name="Int. J. Syst. Evol. Microbiol.">
        <title>Lactobacillus paragasseri sp. nov., a sister taxon of Lactobacillus gasseri, based on whole-genome sequence analyses.</title>
        <authorList>
            <person name="Tanizawa Y."/>
            <person name="Tada I."/>
            <person name="Kobayashi H."/>
            <person name="Endo A."/>
            <person name="Maeno S."/>
            <person name="Toyoda A."/>
            <person name="Arita M."/>
            <person name="Nakamura Y."/>
            <person name="Sakamoto M."/>
            <person name="Ohkuma M."/>
            <person name="Tohno M."/>
        </authorList>
    </citation>
    <scope>NUCLEOTIDE SEQUENCE [LARGE SCALE GENOMIC DNA]</scope>
    <source>
        <strain evidence="1 2">JCM 1130</strain>
    </source>
</reference>
<sequence>MVMEMEKNRHFLSKFALKGMSFRGKIFGDLVYKGIQVDHASRTVYINGKEIDPEKEYTLALLDHYVLIPFFPTISIMGKNKFLFPDYLRTVIGNYLKEKYPIDK</sequence>
<name>A0ABQ0N5H6_9LACO</name>
<comment type="caution">
    <text evidence="1">The sequence shown here is derived from an EMBL/GenBank/DDBJ whole genome shotgun (WGS) entry which is preliminary data.</text>
</comment>